<dbReference type="PANTHER" id="PTHR22589:SF16">
    <property type="entry name" value="CARNITINE O-PALMITOYLTRANSFERASE 2, MITOCHONDRIAL"/>
    <property type="match status" value="1"/>
</dbReference>
<dbReference type="Proteomes" id="UP000762676">
    <property type="component" value="Unassembled WGS sequence"/>
</dbReference>
<comment type="pathway">
    <text evidence="1">Lipid metabolism; fatty acid beta-oxidation.</text>
</comment>
<keyword evidence="2" id="KW-0808">Transferase</keyword>
<accession>A0AAV4GAQ1</accession>
<dbReference type="Pfam" id="PF00755">
    <property type="entry name" value="Carn_acyltransf"/>
    <property type="match status" value="1"/>
</dbReference>
<comment type="caution">
    <text evidence="5">The sequence shown here is derived from an EMBL/GenBank/DDBJ whole genome shotgun (WGS) entry which is preliminary data.</text>
</comment>
<evidence type="ECO:0000256" key="3">
    <source>
        <dbReference type="ARBA" id="ARBA00048999"/>
    </source>
</evidence>
<evidence type="ECO:0000313" key="6">
    <source>
        <dbReference type="Proteomes" id="UP000762676"/>
    </source>
</evidence>
<dbReference type="FunFam" id="1.20.1280.180:FF:000001">
    <property type="entry name" value="Carnitine O-palmitoyltransferase 2, mitochondrial"/>
    <property type="match status" value="1"/>
</dbReference>
<gene>
    <name evidence="5" type="ORF">ElyMa_000625000</name>
</gene>
<feature type="domain" description="Choline/carnitine acyltransferase" evidence="4">
    <location>
        <begin position="36"/>
        <end position="212"/>
    </location>
</feature>
<reference evidence="5 6" key="1">
    <citation type="journal article" date="2021" name="Elife">
        <title>Chloroplast acquisition without the gene transfer in kleptoplastic sea slugs, Plakobranchus ocellatus.</title>
        <authorList>
            <person name="Maeda T."/>
            <person name="Takahashi S."/>
            <person name="Yoshida T."/>
            <person name="Shimamura S."/>
            <person name="Takaki Y."/>
            <person name="Nagai Y."/>
            <person name="Toyoda A."/>
            <person name="Suzuki Y."/>
            <person name="Arimoto A."/>
            <person name="Ishii H."/>
            <person name="Satoh N."/>
            <person name="Nishiyama T."/>
            <person name="Hasebe M."/>
            <person name="Maruyama T."/>
            <person name="Minagawa J."/>
            <person name="Obokata J."/>
            <person name="Shigenobu S."/>
        </authorList>
    </citation>
    <scope>NUCLEOTIDE SEQUENCE [LARGE SCALE GENOMIC DNA]</scope>
</reference>
<dbReference type="GO" id="GO:0004095">
    <property type="term" value="F:carnitine O-palmitoyltransferase activity"/>
    <property type="evidence" value="ECO:0007669"/>
    <property type="project" value="TreeGrafter"/>
</dbReference>
<sequence length="257" mass="29889">MVTLHGALVTQRFSEREYLHKTRIPTYHFQPSLPRLPVPELEKSCQRYLNAQLPLVSETEHKELQKVVAEFQAGKGQDLHKQLVEQDKANKHTNYVSDLWFDMYLKDRRSVVLTHNPFVTFVDDPRPEYNTQLIRSANMLISSIRCMKTMRDELLEPEVFHLNPAKSDTDTFRTVTRLLPSSLSWYGAYMFKAFPLDMSQYKRLFNSCRIPSVLPGEVTAYFRYLKTCGGTKFTFNPLSPLPLQLTTPPTWAPEQNN</sequence>
<dbReference type="EMBL" id="BMAT01001256">
    <property type="protein sequence ID" value="GFR82331.1"/>
    <property type="molecule type" value="Genomic_DNA"/>
</dbReference>
<dbReference type="SUPFAM" id="SSF52777">
    <property type="entry name" value="CoA-dependent acyltransferases"/>
    <property type="match status" value="1"/>
</dbReference>
<dbReference type="GO" id="GO:0006635">
    <property type="term" value="P:fatty acid beta-oxidation"/>
    <property type="evidence" value="ECO:0007669"/>
    <property type="project" value="TreeGrafter"/>
</dbReference>
<protein>
    <submittedName>
        <fullName evidence="5">Carnitine O-palmitoyltransferase 2, mitochondrial</fullName>
    </submittedName>
</protein>
<evidence type="ECO:0000313" key="5">
    <source>
        <dbReference type="EMBL" id="GFR82331.1"/>
    </source>
</evidence>
<dbReference type="PANTHER" id="PTHR22589">
    <property type="entry name" value="CARNITINE O-ACYLTRANSFERASE"/>
    <property type="match status" value="1"/>
</dbReference>
<dbReference type="Gene3D" id="1.20.1280.180">
    <property type="match status" value="1"/>
</dbReference>
<organism evidence="5 6">
    <name type="scientific">Elysia marginata</name>
    <dbReference type="NCBI Taxonomy" id="1093978"/>
    <lineage>
        <taxon>Eukaryota</taxon>
        <taxon>Metazoa</taxon>
        <taxon>Spiralia</taxon>
        <taxon>Lophotrochozoa</taxon>
        <taxon>Mollusca</taxon>
        <taxon>Gastropoda</taxon>
        <taxon>Heterobranchia</taxon>
        <taxon>Euthyneura</taxon>
        <taxon>Panpulmonata</taxon>
        <taxon>Sacoglossa</taxon>
        <taxon>Placobranchoidea</taxon>
        <taxon>Plakobranchidae</taxon>
        <taxon>Elysia</taxon>
    </lineage>
</organism>
<keyword evidence="6" id="KW-1185">Reference proteome</keyword>
<evidence type="ECO:0000256" key="1">
    <source>
        <dbReference type="ARBA" id="ARBA00005005"/>
    </source>
</evidence>
<dbReference type="InterPro" id="IPR039551">
    <property type="entry name" value="Cho/carn_acyl_trans"/>
</dbReference>
<evidence type="ECO:0000256" key="2">
    <source>
        <dbReference type="ARBA" id="ARBA00023315"/>
    </source>
</evidence>
<dbReference type="AlphaFoldDB" id="A0AAV4GAQ1"/>
<dbReference type="GO" id="GO:0005739">
    <property type="term" value="C:mitochondrion"/>
    <property type="evidence" value="ECO:0007669"/>
    <property type="project" value="TreeGrafter"/>
</dbReference>
<dbReference type="Gene3D" id="1.10.275.20">
    <property type="entry name" value="Choline/Carnitine o-acyltransferase"/>
    <property type="match status" value="1"/>
</dbReference>
<dbReference type="InterPro" id="IPR042572">
    <property type="entry name" value="Carn_acyl_trans_N"/>
</dbReference>
<comment type="catalytic activity">
    <reaction evidence="3">
        <text>4,8-dimethylnonanoyl-CoA + (R)-carnitine = O-4,8-dimethylnonanoyl-(R)-carnitine + CoA</text>
        <dbReference type="Rhea" id="RHEA:44860"/>
        <dbReference type="ChEBI" id="CHEBI:16347"/>
        <dbReference type="ChEBI" id="CHEBI:57287"/>
        <dbReference type="ChEBI" id="CHEBI:77061"/>
        <dbReference type="ChEBI" id="CHEBI:84654"/>
    </reaction>
</comment>
<proteinExistence type="predicted"/>
<keyword evidence="2" id="KW-0012">Acyltransferase</keyword>
<evidence type="ECO:0000259" key="4">
    <source>
        <dbReference type="Pfam" id="PF00755"/>
    </source>
</evidence>
<name>A0AAV4GAQ1_9GAST</name>
<dbReference type="FunFam" id="1.10.275.20:FF:000001">
    <property type="entry name" value="carnitine O-palmitoyltransferase 2, mitochondrial"/>
    <property type="match status" value="1"/>
</dbReference>
<dbReference type="InterPro" id="IPR000542">
    <property type="entry name" value="Carn_acyl_trans"/>
</dbReference>